<dbReference type="OrthoDB" id="5690740at2"/>
<feature type="coiled-coil region" evidence="1">
    <location>
        <begin position="9"/>
        <end position="50"/>
    </location>
</feature>
<dbReference type="Proteomes" id="UP000297396">
    <property type="component" value="Unassembled WGS sequence"/>
</dbReference>
<protein>
    <submittedName>
        <fullName evidence="2">Uncharacterized protein</fullName>
    </submittedName>
</protein>
<organism evidence="2 3">
    <name type="scientific">Muribacter muris</name>
    <dbReference type="NCBI Taxonomy" id="67855"/>
    <lineage>
        <taxon>Bacteria</taxon>
        <taxon>Pseudomonadati</taxon>
        <taxon>Pseudomonadota</taxon>
        <taxon>Gammaproteobacteria</taxon>
        <taxon>Pasteurellales</taxon>
        <taxon>Pasteurellaceae</taxon>
        <taxon>Muribacter</taxon>
    </lineage>
</organism>
<accession>A0A4Y9JWM1</accession>
<dbReference type="AlphaFoldDB" id="A0A4Y9JWM1"/>
<dbReference type="Gene3D" id="1.10.10.10">
    <property type="entry name" value="Winged helix-like DNA-binding domain superfamily/Winged helix DNA-binding domain"/>
    <property type="match status" value="1"/>
</dbReference>
<evidence type="ECO:0000313" key="2">
    <source>
        <dbReference type="EMBL" id="TFV09682.1"/>
    </source>
</evidence>
<keyword evidence="1" id="KW-0175">Coiled coil</keyword>
<evidence type="ECO:0000256" key="1">
    <source>
        <dbReference type="SAM" id="Coils"/>
    </source>
</evidence>
<dbReference type="InterPro" id="IPR036388">
    <property type="entry name" value="WH-like_DNA-bd_sf"/>
</dbReference>
<dbReference type="EMBL" id="SPPA01000015">
    <property type="protein sequence ID" value="TFV09682.1"/>
    <property type="molecule type" value="Genomic_DNA"/>
</dbReference>
<comment type="caution">
    <text evidence="2">The sequence shown here is derived from an EMBL/GenBank/DDBJ whole genome shotgun (WGS) entry which is preliminary data.</text>
</comment>
<proteinExistence type="predicted"/>
<evidence type="ECO:0000313" key="3">
    <source>
        <dbReference type="Proteomes" id="UP000297396"/>
    </source>
</evidence>
<dbReference type="InterPro" id="IPR036390">
    <property type="entry name" value="WH_DNA-bd_sf"/>
</dbReference>
<gene>
    <name evidence="2" type="ORF">E4T80_07385</name>
</gene>
<dbReference type="RefSeq" id="WP_135056764.1">
    <property type="nucleotide sequence ID" value="NZ_JADGLC010000015.1"/>
</dbReference>
<name>A0A4Y9JWM1_9PAST</name>
<sequence length="148" mass="16975">MKHSQAILSKALTAAIAECEQEGEELEKKIALLEQQLKDIYQKLADYRTALNHTKNTPFSTGKQARNARFITSPQKLVANILKSQPDKWLKTNEITRQAMKLDGQKIGHTLPNPQTQTVYTVLQYLMKKGLVEKGWIEGKYHWRLKAK</sequence>
<reference evidence="2 3" key="1">
    <citation type="submission" date="2019-03" db="EMBL/GenBank/DDBJ databases">
        <title>Diversity of the mouse oral microbiome.</title>
        <authorList>
            <person name="Joseph S."/>
            <person name="Aduse-Opoku J."/>
            <person name="Curtis M."/>
            <person name="Wade W."/>
            <person name="Hashim A."/>
        </authorList>
    </citation>
    <scope>NUCLEOTIDE SEQUENCE [LARGE SCALE GENOMIC DNA]</scope>
    <source>
        <strain evidence="2 3">WT12</strain>
    </source>
</reference>
<dbReference type="SUPFAM" id="SSF46785">
    <property type="entry name" value="Winged helix' DNA-binding domain"/>
    <property type="match status" value="1"/>
</dbReference>